<sequence length="71" mass="7937">MNNPEKYRRIGVMVAGVDYQSLDHWVKACNIAANVGQIQAFRVLLKEATDQGKPLAWPHGGNHVIIGRRLN</sequence>
<accession>A0A0H5Q0C0</accession>
<dbReference type="EMBL" id="LN853036">
    <property type="protein sequence ID" value="CRY94849.1"/>
    <property type="molecule type" value="Genomic_DNA"/>
</dbReference>
<protein>
    <submittedName>
        <fullName evidence="1">Uncharacterized protein</fullName>
    </submittedName>
</protein>
<evidence type="ECO:0000313" key="1">
    <source>
        <dbReference type="EMBL" id="CRY94849.1"/>
    </source>
</evidence>
<reference evidence="1" key="1">
    <citation type="submission" date="2015-06" db="EMBL/GenBank/DDBJ databases">
        <authorList>
            <person name="Joergensen T."/>
        </authorList>
    </citation>
    <scope>NUCLEOTIDE SEQUENCE</scope>
    <source>
        <plasmid evidence="1">pRGRH0380</plasmid>
    </source>
</reference>
<geneLocation type="plasmid" evidence="1">
    <name>pRGRH0380</name>
</geneLocation>
<dbReference type="AlphaFoldDB" id="A0A0H5Q0C0"/>
<reference evidence="1" key="2">
    <citation type="submission" date="2015-07" db="EMBL/GenBank/DDBJ databases">
        <title>Plasmids, circular viruses and viroids from rat gut.</title>
        <authorList>
            <person name="Jorgensen T.J."/>
            <person name="Hansen M.A."/>
            <person name="Xu Z."/>
            <person name="Tabak M.A."/>
            <person name="Sorensen S.J."/>
            <person name="Hansen L.H."/>
        </authorList>
    </citation>
    <scope>NUCLEOTIDE SEQUENCE</scope>
    <source>
        <plasmid evidence="1">pRGRH0380</plasmid>
    </source>
</reference>
<proteinExistence type="predicted"/>
<name>A0A0H5Q0C0_9ZZZZ</name>
<organism evidence="1">
    <name type="scientific">uncultured prokaryote</name>
    <dbReference type="NCBI Taxonomy" id="198431"/>
    <lineage>
        <taxon>unclassified sequences</taxon>
        <taxon>environmental samples</taxon>
    </lineage>
</organism>
<keyword evidence="1" id="KW-0614">Plasmid</keyword>